<dbReference type="GO" id="GO:0006511">
    <property type="term" value="P:ubiquitin-dependent protein catabolic process"/>
    <property type="evidence" value="ECO:0007669"/>
    <property type="project" value="UniProtKB-UniRule"/>
</dbReference>
<evidence type="ECO:0000256" key="1">
    <source>
        <dbReference type="RuleBase" id="RU367115"/>
    </source>
</evidence>
<dbReference type="PANTHER" id="PTHR13417">
    <property type="entry name" value="E3 UBIQUITIN-PROTEIN LIGASE RNF146"/>
    <property type="match status" value="1"/>
</dbReference>
<evidence type="ECO:0000313" key="4">
    <source>
        <dbReference type="EMBL" id="PIO76978.1"/>
    </source>
</evidence>
<dbReference type="GO" id="GO:0008270">
    <property type="term" value="F:zinc ion binding"/>
    <property type="evidence" value="ECO:0007669"/>
    <property type="project" value="UniProtKB-UniRule"/>
</dbReference>
<dbReference type="GO" id="GO:0051865">
    <property type="term" value="P:protein autoubiquitination"/>
    <property type="evidence" value="ECO:0007669"/>
    <property type="project" value="UniProtKB-UniRule"/>
</dbReference>
<comment type="pathway">
    <text evidence="1">Protein modification; protein ubiquitination.</text>
</comment>
<organism evidence="4 5">
    <name type="scientific">Teladorsagia circumcincta</name>
    <name type="common">Brown stomach worm</name>
    <name type="synonym">Ostertagia circumcincta</name>
    <dbReference type="NCBI Taxonomy" id="45464"/>
    <lineage>
        <taxon>Eukaryota</taxon>
        <taxon>Metazoa</taxon>
        <taxon>Ecdysozoa</taxon>
        <taxon>Nematoda</taxon>
        <taxon>Chromadorea</taxon>
        <taxon>Rhabditida</taxon>
        <taxon>Rhabditina</taxon>
        <taxon>Rhabditomorpha</taxon>
        <taxon>Strongyloidea</taxon>
        <taxon>Trichostrongylidae</taxon>
        <taxon>Teladorsagia</taxon>
    </lineage>
</organism>
<comment type="catalytic activity">
    <reaction evidence="1">
        <text>S-ubiquitinyl-[E2 ubiquitin-conjugating enzyme]-L-cysteine + [acceptor protein]-L-lysine = [E2 ubiquitin-conjugating enzyme]-L-cysteine + N(6)-ubiquitinyl-[acceptor protein]-L-lysine.</text>
        <dbReference type="EC" id="2.3.2.27"/>
    </reaction>
</comment>
<feature type="compositionally biased region" description="Basic and acidic residues" evidence="2">
    <location>
        <begin position="32"/>
        <end position="44"/>
    </location>
</feature>
<feature type="region of interest" description="Disordered" evidence="2">
    <location>
        <begin position="1"/>
        <end position="53"/>
    </location>
</feature>
<reference evidence="4 5" key="1">
    <citation type="submission" date="2015-09" db="EMBL/GenBank/DDBJ databases">
        <title>Draft genome of the parasitic nematode Teladorsagia circumcincta isolate WARC Sus (inbred).</title>
        <authorList>
            <person name="Mitreva M."/>
        </authorList>
    </citation>
    <scope>NUCLEOTIDE SEQUENCE [LARGE SCALE GENOMIC DNA]</scope>
    <source>
        <strain evidence="4 5">S</strain>
    </source>
</reference>
<evidence type="ECO:0000313" key="5">
    <source>
        <dbReference type="Proteomes" id="UP000230423"/>
    </source>
</evidence>
<feature type="domain" description="WWE" evidence="3">
    <location>
        <begin position="49"/>
        <end position="125"/>
    </location>
</feature>
<dbReference type="EC" id="2.3.2.27" evidence="1"/>
<dbReference type="SMART" id="SM00678">
    <property type="entry name" value="WWE"/>
    <property type="match status" value="1"/>
</dbReference>
<dbReference type="InterPro" id="IPR037197">
    <property type="entry name" value="WWE_dom_sf"/>
</dbReference>
<keyword evidence="1" id="KW-0863">Zinc-finger</keyword>
<keyword evidence="5" id="KW-1185">Reference proteome</keyword>
<dbReference type="AlphaFoldDB" id="A0A2G9V3B9"/>
<dbReference type="InterPro" id="IPR033509">
    <property type="entry name" value="RNF146"/>
</dbReference>
<keyword evidence="1" id="KW-0963">Cytoplasm</keyword>
<dbReference type="GO" id="GO:0072572">
    <property type="term" value="F:poly-ADP-D-ribose binding"/>
    <property type="evidence" value="ECO:0007669"/>
    <property type="project" value="UniProtKB-UniRule"/>
</dbReference>
<accession>A0A2G9V3B9</accession>
<keyword evidence="1" id="KW-0833">Ubl conjugation pathway</keyword>
<comment type="domain">
    <text evidence="1">The WWE domain mediates non-covalent poly(ADP-ribose)-binding.</text>
</comment>
<keyword evidence="1" id="KW-0862">Zinc</keyword>
<dbReference type="InterPro" id="IPR004170">
    <property type="entry name" value="WWE_dom"/>
</dbReference>
<name>A0A2G9V3B9_TELCI</name>
<comment type="PTM">
    <text evidence="1">Ubiquitinated; autoubiquitinated.</text>
</comment>
<comment type="function">
    <text evidence="1">E3 ubiquitin-protein ligase that specifically binds poly-ADP-ribosylated proteins and mediates their ubiquitination and subsequent degradation.</text>
</comment>
<dbReference type="PROSITE" id="PS50918">
    <property type="entry name" value="WWE"/>
    <property type="match status" value="1"/>
</dbReference>
<sequence length="151" mass="17375">MAGYAGRPKRSPGPPSKQARVCSDEPGPSARNETREQSNEKDSETLQQELGPCATSSNERYYWLYEGRGGWWRFDPRMERDLENGHRSDKNAVELLICGFKYEIDFERMVQRRMDGPTRTRKIKRVSEEEFGEMSKKGLLKGISGVRLAQN</sequence>
<keyword evidence="1" id="KW-0808">Transferase</keyword>
<dbReference type="Gene3D" id="3.30.720.50">
    <property type="match status" value="1"/>
</dbReference>
<dbReference type="FunFam" id="3.30.720.50:FF:000010">
    <property type="entry name" value="Zinc finger protein"/>
    <property type="match status" value="1"/>
</dbReference>
<evidence type="ECO:0000259" key="3">
    <source>
        <dbReference type="PROSITE" id="PS50918"/>
    </source>
</evidence>
<dbReference type="GO" id="GO:0005829">
    <property type="term" value="C:cytosol"/>
    <property type="evidence" value="ECO:0007669"/>
    <property type="project" value="UniProtKB-SubCell"/>
</dbReference>
<dbReference type="PANTHER" id="PTHR13417:SF2">
    <property type="entry name" value="E3 UBIQUITIN-PROTEIN LIGASE RNF146"/>
    <property type="match status" value="1"/>
</dbReference>
<dbReference type="SUPFAM" id="SSF117839">
    <property type="entry name" value="WWE domain"/>
    <property type="match status" value="1"/>
</dbReference>
<dbReference type="GO" id="GO:0061630">
    <property type="term" value="F:ubiquitin protein ligase activity"/>
    <property type="evidence" value="ECO:0007669"/>
    <property type="project" value="UniProtKB-UniRule"/>
</dbReference>
<dbReference type="Proteomes" id="UP000230423">
    <property type="component" value="Unassembled WGS sequence"/>
</dbReference>
<evidence type="ECO:0000256" key="2">
    <source>
        <dbReference type="SAM" id="MobiDB-lite"/>
    </source>
</evidence>
<gene>
    <name evidence="4" type="ORF">TELCIR_00926</name>
</gene>
<keyword evidence="1" id="KW-0479">Metal-binding</keyword>
<dbReference type="OrthoDB" id="10065815at2759"/>
<dbReference type="Pfam" id="PF02825">
    <property type="entry name" value="WWE"/>
    <property type="match status" value="1"/>
</dbReference>
<dbReference type="EMBL" id="KZ345018">
    <property type="protein sequence ID" value="PIO76978.1"/>
    <property type="molecule type" value="Genomic_DNA"/>
</dbReference>
<dbReference type="GO" id="GO:0016055">
    <property type="term" value="P:Wnt signaling pathway"/>
    <property type="evidence" value="ECO:0007669"/>
    <property type="project" value="InterPro"/>
</dbReference>
<comment type="subcellular location">
    <subcellularLocation>
        <location evidence="1">Cytoplasm</location>
        <location evidence="1">Cytosol</location>
    </subcellularLocation>
</comment>
<dbReference type="InterPro" id="IPR018123">
    <property type="entry name" value="WWE-dom_subgr"/>
</dbReference>
<dbReference type="GO" id="GO:0005634">
    <property type="term" value="C:nucleus"/>
    <property type="evidence" value="ECO:0007669"/>
    <property type="project" value="TreeGrafter"/>
</dbReference>
<protein>
    <recommendedName>
        <fullName evidence="1">E3 ubiquitin-protein ligase</fullName>
        <ecNumber evidence="1">2.3.2.27</ecNumber>
    </recommendedName>
</protein>
<proteinExistence type="predicted"/>